<sequence>MQPGQTLTARLREKPGHSGGTKVKLPGIHYTTEGLSEIYDKKCMKAAVGFDESNQGQEEIEVMFIDHCSRACAERWTRCRTTTSRPSRQSRSWRASHHGGGGDRCERCEPKSIANVMNITTSKQARSRAVLQRPSYRWTNGMPCAPRPQVRAHADCAS</sequence>
<reference evidence="2" key="1">
    <citation type="submission" date="2023-04" db="EMBL/GenBank/DDBJ databases">
        <title>Phytophthora fragariaefolia NBRC 109709.</title>
        <authorList>
            <person name="Ichikawa N."/>
            <person name="Sato H."/>
            <person name="Tonouchi N."/>
        </authorList>
    </citation>
    <scope>NUCLEOTIDE SEQUENCE</scope>
    <source>
        <strain evidence="2">NBRC 109709</strain>
    </source>
</reference>
<dbReference type="Proteomes" id="UP001165121">
    <property type="component" value="Unassembled WGS sequence"/>
</dbReference>
<evidence type="ECO:0000313" key="2">
    <source>
        <dbReference type="EMBL" id="GMF50372.1"/>
    </source>
</evidence>
<dbReference type="EMBL" id="BSXT01002684">
    <property type="protein sequence ID" value="GMF50372.1"/>
    <property type="molecule type" value="Genomic_DNA"/>
</dbReference>
<feature type="region of interest" description="Disordered" evidence="1">
    <location>
        <begin position="1"/>
        <end position="24"/>
    </location>
</feature>
<comment type="caution">
    <text evidence="2">The sequence shown here is derived from an EMBL/GenBank/DDBJ whole genome shotgun (WGS) entry which is preliminary data.</text>
</comment>
<proteinExistence type="predicted"/>
<evidence type="ECO:0000256" key="1">
    <source>
        <dbReference type="SAM" id="MobiDB-lite"/>
    </source>
</evidence>
<protein>
    <submittedName>
        <fullName evidence="2">Unnamed protein product</fullName>
    </submittedName>
</protein>
<accession>A0A9W6Y166</accession>
<dbReference type="AlphaFoldDB" id="A0A9W6Y166"/>
<feature type="region of interest" description="Disordered" evidence="1">
    <location>
        <begin position="81"/>
        <end position="107"/>
    </location>
</feature>
<evidence type="ECO:0000313" key="3">
    <source>
        <dbReference type="Proteomes" id="UP001165121"/>
    </source>
</evidence>
<feature type="compositionally biased region" description="Low complexity" evidence="1">
    <location>
        <begin position="81"/>
        <end position="93"/>
    </location>
</feature>
<name>A0A9W6Y166_9STRA</name>
<organism evidence="2 3">
    <name type="scientific">Phytophthora fragariaefolia</name>
    <dbReference type="NCBI Taxonomy" id="1490495"/>
    <lineage>
        <taxon>Eukaryota</taxon>
        <taxon>Sar</taxon>
        <taxon>Stramenopiles</taxon>
        <taxon>Oomycota</taxon>
        <taxon>Peronosporomycetes</taxon>
        <taxon>Peronosporales</taxon>
        <taxon>Peronosporaceae</taxon>
        <taxon>Phytophthora</taxon>
    </lineage>
</organism>
<gene>
    <name evidence="2" type="ORF">Pfra01_002009500</name>
</gene>
<keyword evidence="3" id="KW-1185">Reference proteome</keyword>